<dbReference type="PROSITE" id="PS51194">
    <property type="entry name" value="HELICASE_CTER"/>
    <property type="match status" value="1"/>
</dbReference>
<keyword evidence="1" id="KW-0378">Hydrolase</keyword>
<dbReference type="GO" id="GO:0016787">
    <property type="term" value="F:hydrolase activity"/>
    <property type="evidence" value="ECO:0007669"/>
    <property type="project" value="InterPro"/>
</dbReference>
<dbReference type="SUPFAM" id="SSF52540">
    <property type="entry name" value="P-loop containing nucleoside triphosphate hydrolases"/>
    <property type="match status" value="1"/>
</dbReference>
<accession>A0A8H3FYA8</accession>
<dbReference type="GO" id="GO:0000403">
    <property type="term" value="F:Y-form DNA binding"/>
    <property type="evidence" value="ECO:0007669"/>
    <property type="project" value="TreeGrafter"/>
</dbReference>
<dbReference type="OrthoDB" id="16911at2759"/>
<feature type="domain" description="Helicase C-terminal" evidence="3">
    <location>
        <begin position="206"/>
        <end position="381"/>
    </location>
</feature>
<reference evidence="4" key="1">
    <citation type="submission" date="2021-03" db="EMBL/GenBank/DDBJ databases">
        <authorList>
            <person name="Tagirdzhanova G."/>
        </authorList>
    </citation>
    <scope>NUCLEOTIDE SEQUENCE</scope>
</reference>
<dbReference type="InterPro" id="IPR001650">
    <property type="entry name" value="Helicase_C-like"/>
</dbReference>
<dbReference type="PANTHER" id="PTHR47396">
    <property type="entry name" value="TYPE I RESTRICTION ENZYME ECOKI R PROTEIN"/>
    <property type="match status" value="1"/>
</dbReference>
<evidence type="ECO:0000313" key="5">
    <source>
        <dbReference type="Proteomes" id="UP000664521"/>
    </source>
</evidence>
<dbReference type="GO" id="GO:0070125">
    <property type="term" value="P:mitochondrial translational elongation"/>
    <property type="evidence" value="ECO:0007669"/>
    <property type="project" value="TreeGrafter"/>
</dbReference>
<dbReference type="InterPro" id="IPR050742">
    <property type="entry name" value="Helicase_Restrict-Modif_Enz"/>
</dbReference>
<dbReference type="InterPro" id="IPR014001">
    <property type="entry name" value="Helicase_ATP-bd"/>
</dbReference>
<dbReference type="GO" id="GO:0005759">
    <property type="term" value="C:mitochondrial matrix"/>
    <property type="evidence" value="ECO:0007669"/>
    <property type="project" value="TreeGrafter"/>
</dbReference>
<dbReference type="GO" id="GO:0005524">
    <property type="term" value="F:ATP binding"/>
    <property type="evidence" value="ECO:0007669"/>
    <property type="project" value="InterPro"/>
</dbReference>
<comment type="caution">
    <text evidence="4">The sequence shown here is derived from an EMBL/GenBank/DDBJ whole genome shotgun (WGS) entry which is preliminary data.</text>
</comment>
<organism evidence="4 5">
    <name type="scientific">Heterodermia speciosa</name>
    <dbReference type="NCBI Taxonomy" id="116794"/>
    <lineage>
        <taxon>Eukaryota</taxon>
        <taxon>Fungi</taxon>
        <taxon>Dikarya</taxon>
        <taxon>Ascomycota</taxon>
        <taxon>Pezizomycotina</taxon>
        <taxon>Lecanoromycetes</taxon>
        <taxon>OSLEUM clade</taxon>
        <taxon>Lecanoromycetidae</taxon>
        <taxon>Caliciales</taxon>
        <taxon>Physciaceae</taxon>
        <taxon>Heterodermia</taxon>
    </lineage>
</organism>
<dbReference type="GO" id="GO:0032042">
    <property type="term" value="P:mitochondrial DNA metabolic process"/>
    <property type="evidence" value="ECO:0007669"/>
    <property type="project" value="TreeGrafter"/>
</dbReference>
<dbReference type="EMBL" id="CAJPDS010000075">
    <property type="protein sequence ID" value="CAF9934496.1"/>
    <property type="molecule type" value="Genomic_DNA"/>
</dbReference>
<dbReference type="Proteomes" id="UP000664521">
    <property type="component" value="Unassembled WGS sequence"/>
</dbReference>
<dbReference type="PROSITE" id="PS51192">
    <property type="entry name" value="HELICASE_ATP_BIND_1"/>
    <property type="match status" value="1"/>
</dbReference>
<evidence type="ECO:0000259" key="3">
    <source>
        <dbReference type="PROSITE" id="PS51194"/>
    </source>
</evidence>
<feature type="domain" description="Helicase ATP-binding" evidence="2">
    <location>
        <begin position="1"/>
        <end position="151"/>
    </location>
</feature>
<dbReference type="GO" id="GO:0036121">
    <property type="term" value="F:double-stranded DNA helicase activity"/>
    <property type="evidence" value="ECO:0007669"/>
    <property type="project" value="TreeGrafter"/>
</dbReference>
<evidence type="ECO:0000256" key="1">
    <source>
        <dbReference type="ARBA" id="ARBA00022806"/>
    </source>
</evidence>
<keyword evidence="1" id="KW-0067">ATP-binding</keyword>
<proteinExistence type="predicted"/>
<dbReference type="Pfam" id="PF04851">
    <property type="entry name" value="ResIII"/>
    <property type="match status" value="1"/>
</dbReference>
<dbReference type="Pfam" id="PF00271">
    <property type="entry name" value="Helicase_C"/>
    <property type="match status" value="1"/>
</dbReference>
<dbReference type="CDD" id="cd18799">
    <property type="entry name" value="SF2_C_EcoAI-like"/>
    <property type="match status" value="1"/>
</dbReference>
<keyword evidence="5" id="KW-1185">Reference proteome</keyword>
<dbReference type="PANTHER" id="PTHR47396:SF1">
    <property type="entry name" value="ATP-DEPENDENT HELICASE IRC3-RELATED"/>
    <property type="match status" value="1"/>
</dbReference>
<dbReference type="GO" id="GO:0061749">
    <property type="term" value="F:forked DNA-dependent helicase activity"/>
    <property type="evidence" value="ECO:0007669"/>
    <property type="project" value="TreeGrafter"/>
</dbReference>
<keyword evidence="1" id="KW-0547">Nucleotide-binding</keyword>
<dbReference type="AlphaFoldDB" id="A0A8H3FYA8"/>
<sequence length="590" mass="66103">MLSEGQVIFTQLIDHVKPPNSHAIQTLILVHRRELVEQAARHCTNAYPGKTIDIEMGNTHSTGAADITIASVRSLTSGNRMTKFNPQCFKLILVDEAHHIVASSYMEVLKYFGVVPSQSQHYSPALVGVSATLSRFDGLRLSDAIDHVVYHKDYVDMIGEKWLSDVIFTTVQSKADVSRVKKAATGDFQTKDLSKAVNTQQTNDITVRAWLSCANNRKSTLVFCVDIAHLSGLTEEFRKHGIDARSITGDTAKVKRSERLDAFRNGEYPVLLNCGVFTEGTDIPNIDCVLLARPTRSRNLLVQMIGRGMRQHSGKANCHIVDMVASLEAGIVSTPTLFGLDPGELIKEANLEDLRRLKERQTDQSAFSGIGSVKSTTESPGTVSFTHYDSVWDLIDDTSGERHIRSMSQLSWVQTSKDRYVLAPQSGDYLTTERHPQKAELFRVIYTERLRMIPDEEGKKPRAPYKRPREIAQGASFADVVRSADTFALSRYPRHLITHKMPWRQQPATDGQLSFLNNFRDTDEKLAGDMITKGKAGDMITKIKFGARGRFKDVVSSEKIIQRKMNRSAHLERLKEREKVRVGPLDGSYV</sequence>
<dbReference type="Gene3D" id="3.40.50.300">
    <property type="entry name" value="P-loop containing nucleotide triphosphate hydrolases"/>
    <property type="match status" value="2"/>
</dbReference>
<name>A0A8H3FYA8_9LECA</name>
<evidence type="ECO:0000259" key="2">
    <source>
        <dbReference type="PROSITE" id="PS51192"/>
    </source>
</evidence>
<dbReference type="InterPro" id="IPR027417">
    <property type="entry name" value="P-loop_NTPase"/>
</dbReference>
<dbReference type="InterPro" id="IPR006935">
    <property type="entry name" value="Helicase/UvrB_N"/>
</dbReference>
<evidence type="ECO:0000313" key="4">
    <source>
        <dbReference type="EMBL" id="CAF9934496.1"/>
    </source>
</evidence>
<gene>
    <name evidence="4" type="ORF">HETSPECPRED_009257</name>
</gene>
<keyword evidence="1" id="KW-0347">Helicase</keyword>
<protein>
    <submittedName>
        <fullName evidence="4">Uncharacterized protein</fullName>
    </submittedName>
</protein>
<dbReference type="SMART" id="SM00490">
    <property type="entry name" value="HELICc"/>
    <property type="match status" value="1"/>
</dbReference>